<name>A0A9Q1KSI1_9CARY</name>
<accession>A0A9Q1KSI1</accession>
<dbReference type="OrthoDB" id="1699581at2759"/>
<dbReference type="InterPro" id="IPR004332">
    <property type="entry name" value="Transposase_MuDR"/>
</dbReference>
<organism evidence="3 4">
    <name type="scientific">Carnegiea gigantea</name>
    <dbReference type="NCBI Taxonomy" id="171969"/>
    <lineage>
        <taxon>Eukaryota</taxon>
        <taxon>Viridiplantae</taxon>
        <taxon>Streptophyta</taxon>
        <taxon>Embryophyta</taxon>
        <taxon>Tracheophyta</taxon>
        <taxon>Spermatophyta</taxon>
        <taxon>Magnoliopsida</taxon>
        <taxon>eudicotyledons</taxon>
        <taxon>Gunneridae</taxon>
        <taxon>Pentapetalae</taxon>
        <taxon>Caryophyllales</taxon>
        <taxon>Cactineae</taxon>
        <taxon>Cactaceae</taxon>
        <taxon>Cactoideae</taxon>
        <taxon>Echinocereeae</taxon>
        <taxon>Carnegiea</taxon>
    </lineage>
</organism>
<keyword evidence="4" id="KW-1185">Reference proteome</keyword>
<dbReference type="PANTHER" id="PTHR31973">
    <property type="entry name" value="POLYPROTEIN, PUTATIVE-RELATED"/>
    <property type="match status" value="1"/>
</dbReference>
<feature type="compositionally biased region" description="Polar residues" evidence="1">
    <location>
        <begin position="115"/>
        <end position="124"/>
    </location>
</feature>
<evidence type="ECO:0000313" key="4">
    <source>
        <dbReference type="Proteomes" id="UP001153076"/>
    </source>
</evidence>
<dbReference type="EMBL" id="JAKOGI010000026">
    <property type="protein sequence ID" value="KAJ8448909.1"/>
    <property type="molecule type" value="Genomic_DNA"/>
</dbReference>
<dbReference type="PANTHER" id="PTHR31973:SF187">
    <property type="entry name" value="MUTATOR TRANSPOSASE MUDRA PROTEIN"/>
    <property type="match status" value="1"/>
</dbReference>
<feature type="domain" description="Transposase MuDR plant" evidence="2">
    <location>
        <begin position="341"/>
        <end position="388"/>
    </location>
</feature>
<dbReference type="Pfam" id="PF03108">
    <property type="entry name" value="DBD_Tnp_Mut"/>
    <property type="match status" value="1"/>
</dbReference>
<dbReference type="AlphaFoldDB" id="A0A9Q1KSI1"/>
<feature type="region of interest" description="Disordered" evidence="1">
    <location>
        <begin position="71"/>
        <end position="264"/>
    </location>
</feature>
<comment type="caution">
    <text evidence="3">The sequence shown here is derived from an EMBL/GenBank/DDBJ whole genome shotgun (WGS) entry which is preliminary data.</text>
</comment>
<protein>
    <recommendedName>
        <fullName evidence="2">Transposase MuDR plant domain-containing protein</fullName>
    </recommendedName>
</protein>
<feature type="compositionally biased region" description="Polar residues" evidence="1">
    <location>
        <begin position="149"/>
        <end position="166"/>
    </location>
</feature>
<evidence type="ECO:0000259" key="2">
    <source>
        <dbReference type="Pfam" id="PF03108"/>
    </source>
</evidence>
<proteinExistence type="predicted"/>
<feature type="compositionally biased region" description="Low complexity" evidence="1">
    <location>
        <begin position="242"/>
        <end position="261"/>
    </location>
</feature>
<sequence length="481" mass="53445">MHDLKKPSDNQKYVKSLDKISASVAQPLPQTVVVESKQNVRMMSGVEDLTDSQVNIWADSLIVSPIVPLVKPVPHRPMTRSLTNSPAKPTPSSQPRPCDHVNPQQTPHQLPHLSPLQTKPTSTTETKRSSYYLPISPSPSPHAKADCTPLQSTLQSTPDCSPLQSTPDEHTRSSIKKPDCTPLESTPNLSKPDSDPKHLSKTLTKPNYNLGEPAAALTKPHTKSQSRDVGIYTDPSLTLGIKPNPKSSAPKKPSSSSSISECPPPFNPLPLATLGVDELLDFDVGSLYREPEWEVEENDWDASREAEISIVGAHAERGRVSITCVDDNRASDDDSQDEDFTGNEDLLTIMRKFCIQEGFTSQKVKNEKTRYTQKCTIPGYPWRIHCATPKMDVKGMQEIVMRKYRIHIPDHTCWKARKTMKDAIDGKHKEGYKYLAHYTKESKAKNPGSVTFITWAYQGPAKNPIFKHMLICIGPSIAAFK</sequence>
<evidence type="ECO:0000313" key="3">
    <source>
        <dbReference type="EMBL" id="KAJ8448909.1"/>
    </source>
</evidence>
<evidence type="ECO:0000256" key="1">
    <source>
        <dbReference type="SAM" id="MobiDB-lite"/>
    </source>
</evidence>
<feature type="compositionally biased region" description="Basic and acidic residues" evidence="1">
    <location>
        <begin position="167"/>
        <end position="179"/>
    </location>
</feature>
<dbReference type="Proteomes" id="UP001153076">
    <property type="component" value="Unassembled WGS sequence"/>
</dbReference>
<gene>
    <name evidence="3" type="ORF">Cgig2_030765</name>
</gene>
<reference evidence="3" key="1">
    <citation type="submission" date="2022-04" db="EMBL/GenBank/DDBJ databases">
        <title>Carnegiea gigantea Genome sequencing and assembly v2.</title>
        <authorList>
            <person name="Copetti D."/>
            <person name="Sanderson M.J."/>
            <person name="Burquez A."/>
            <person name="Wojciechowski M.F."/>
        </authorList>
    </citation>
    <scope>NUCLEOTIDE SEQUENCE</scope>
    <source>
        <strain evidence="3">SGP5-SGP5p</strain>
        <tissue evidence="3">Aerial part</tissue>
    </source>
</reference>